<name>A0A6M3KW94_9ZZZZ</name>
<dbReference type="AlphaFoldDB" id="A0A6M3KW94"/>
<sequence length="423" mass="48202">MAQTGNGFINSCGFCTSTKKVFSMPSPGERYTNGQQIYLTEEEEQETRDETHERDLFRHWEFGEAQIGQIDHIDSMRPLDRLIVESAVASSEKVNRINYAGVEDRRPYFDRLDTLARFMHVVDETGRPEPIAEVTLTAFRALDLNERDRRRLALQIASNHSKIHDLTATVEDVGQEIIPPYPIDIVGCDTVEDILSLDQWTQDIDGSEESDDLEPIEKAFTSEIAPMDQKDLYATPIGHLDAMDYCTAGYETPDGWKPIRSERFRHLMQGITLAVQTDDGRALAQIGKEIHAIKGVLRGQEAGVLFFHHKVATNKTAARLEHRLDVLLETIHNHPKPWKLGKILSGLQKDQTPSTHRTETPVDRWMLRSKRAGAWKMETTYETNGGRPKFTSAQWGVIWEAYRVRVPKRQAPEQIPLFEPPAF</sequence>
<accession>A0A6M3KW94</accession>
<proteinExistence type="predicted"/>
<evidence type="ECO:0000313" key="1">
    <source>
        <dbReference type="EMBL" id="QJA86190.1"/>
    </source>
</evidence>
<protein>
    <submittedName>
        <fullName evidence="1">Uncharacterized protein</fullName>
    </submittedName>
</protein>
<organism evidence="1">
    <name type="scientific">viral metagenome</name>
    <dbReference type="NCBI Taxonomy" id="1070528"/>
    <lineage>
        <taxon>unclassified sequences</taxon>
        <taxon>metagenomes</taxon>
        <taxon>organismal metagenomes</taxon>
    </lineage>
</organism>
<gene>
    <name evidence="1" type="ORF">MM415B02117_0004</name>
</gene>
<dbReference type="EMBL" id="MT142621">
    <property type="protein sequence ID" value="QJA86190.1"/>
    <property type="molecule type" value="Genomic_DNA"/>
</dbReference>
<reference evidence="1" key="1">
    <citation type="submission" date="2020-03" db="EMBL/GenBank/DDBJ databases">
        <title>The deep terrestrial virosphere.</title>
        <authorList>
            <person name="Holmfeldt K."/>
            <person name="Nilsson E."/>
            <person name="Simone D."/>
            <person name="Lopez-Fernandez M."/>
            <person name="Wu X."/>
            <person name="de Brujin I."/>
            <person name="Lundin D."/>
            <person name="Andersson A."/>
            <person name="Bertilsson S."/>
            <person name="Dopson M."/>
        </authorList>
    </citation>
    <scope>NUCLEOTIDE SEQUENCE</scope>
    <source>
        <strain evidence="1">MM415B02117</strain>
    </source>
</reference>